<dbReference type="PATRIC" id="fig|742734.4.peg.5626"/>
<organism evidence="2 3">
    <name type="scientific">[Clostridium] citroniae WAL-19142</name>
    <dbReference type="NCBI Taxonomy" id="742734"/>
    <lineage>
        <taxon>Bacteria</taxon>
        <taxon>Bacillati</taxon>
        <taxon>Bacillota</taxon>
        <taxon>Clostridia</taxon>
        <taxon>Lachnospirales</taxon>
        <taxon>Lachnospiraceae</taxon>
        <taxon>Enterocloster</taxon>
    </lineage>
</organism>
<reference evidence="2 3" key="1">
    <citation type="submission" date="2011-04" db="EMBL/GenBank/DDBJ databases">
        <title>The Genome Sequence of Clostridium citroniae WAL-19142.</title>
        <authorList>
            <consortium name="The Broad Institute Genome Sequencing Platform"/>
            <person name="Earl A."/>
            <person name="Ward D."/>
            <person name="Feldgarden M."/>
            <person name="Gevers D."/>
            <person name="Warren Y.A."/>
            <person name="Tyrrell K.L."/>
            <person name="Citron D.M."/>
            <person name="Goldstein E.J."/>
            <person name="Daigneault M."/>
            <person name="Allen-Vercoe E."/>
            <person name="Young S.K."/>
            <person name="Zeng Q."/>
            <person name="Gargeya S."/>
            <person name="Fitzgerald M."/>
            <person name="Haas B."/>
            <person name="Abouelleil A."/>
            <person name="Alvarado L."/>
            <person name="Arachchi H.M."/>
            <person name="Berlin A."/>
            <person name="Brown A."/>
            <person name="Chapman S.B."/>
            <person name="Chen Z."/>
            <person name="Dunbar C."/>
            <person name="Freedman E."/>
            <person name="Gearin G."/>
            <person name="Gellesch M."/>
            <person name="Goldberg J."/>
            <person name="Griggs A."/>
            <person name="Gujja S."/>
            <person name="Heilman E.R."/>
            <person name="Heiman D."/>
            <person name="Howarth C."/>
            <person name="Larson L."/>
            <person name="Lui A."/>
            <person name="MacDonald P.J."/>
            <person name="Mehta T."/>
            <person name="Montmayeur A."/>
            <person name="Murphy C."/>
            <person name="Neiman D."/>
            <person name="Pearson M."/>
            <person name="Priest M."/>
            <person name="Roberts A."/>
            <person name="Saif S."/>
            <person name="Shea T."/>
            <person name="Shenoy N."/>
            <person name="Sisk P."/>
            <person name="Stolte C."/>
            <person name="Sykes S."/>
            <person name="White J."/>
            <person name="Yandava C."/>
            <person name="Wortman J."/>
            <person name="Nusbaum C."/>
            <person name="Birren B."/>
        </authorList>
    </citation>
    <scope>NUCLEOTIDE SEQUENCE [LARGE SCALE GENOMIC DNA]</scope>
    <source>
        <strain evidence="2 3">WAL-19142</strain>
    </source>
</reference>
<accession>A0A0J9BK55</accession>
<gene>
    <name evidence="2" type="ORF">HMPREF9470_05261</name>
</gene>
<evidence type="ECO:0000313" key="3">
    <source>
        <dbReference type="Proteomes" id="UP000037392"/>
    </source>
</evidence>
<keyword evidence="1" id="KW-0175">Coiled coil</keyword>
<dbReference type="Proteomes" id="UP000037392">
    <property type="component" value="Unassembled WGS sequence"/>
</dbReference>
<sequence length="67" mass="7759">MHYERVRSDLQQAERTISMALRSNIDSETEKRALEEALNLVQQATERCLLAQAESIRETFSQGMNME</sequence>
<feature type="coiled-coil region" evidence="1">
    <location>
        <begin position="3"/>
        <end position="54"/>
    </location>
</feature>
<dbReference type="EMBL" id="ADLK01000049">
    <property type="protein sequence ID" value="KMW12536.1"/>
    <property type="molecule type" value="Genomic_DNA"/>
</dbReference>
<dbReference type="OrthoDB" id="2086575at2"/>
<proteinExistence type="predicted"/>
<dbReference type="AlphaFoldDB" id="A0A0J9BK55"/>
<evidence type="ECO:0000313" key="2">
    <source>
        <dbReference type="EMBL" id="KMW12536.1"/>
    </source>
</evidence>
<name>A0A0J9BK55_9FIRM</name>
<evidence type="ECO:0000256" key="1">
    <source>
        <dbReference type="SAM" id="Coils"/>
    </source>
</evidence>
<protein>
    <submittedName>
        <fullName evidence="2">Uncharacterized protein</fullName>
    </submittedName>
</protein>
<comment type="caution">
    <text evidence="2">The sequence shown here is derived from an EMBL/GenBank/DDBJ whole genome shotgun (WGS) entry which is preliminary data.</text>
</comment>